<reference evidence="2 3" key="1">
    <citation type="submission" date="2018-08" db="EMBL/GenBank/DDBJ databases">
        <title>A genome reference for cultivated species of the human gut microbiota.</title>
        <authorList>
            <person name="Zou Y."/>
            <person name="Xue W."/>
            <person name="Luo G."/>
        </authorList>
    </citation>
    <scope>NUCLEOTIDE SEQUENCE [LARGE SCALE GENOMIC DNA]</scope>
    <source>
        <strain evidence="2 3">AM27-17</strain>
    </source>
</reference>
<organism evidence="2 3">
    <name type="scientific">Bacteroides intestinalis</name>
    <dbReference type="NCBI Taxonomy" id="329854"/>
    <lineage>
        <taxon>Bacteria</taxon>
        <taxon>Pseudomonadati</taxon>
        <taxon>Bacteroidota</taxon>
        <taxon>Bacteroidia</taxon>
        <taxon>Bacteroidales</taxon>
        <taxon>Bacteroidaceae</taxon>
        <taxon>Bacteroides</taxon>
    </lineage>
</organism>
<feature type="transmembrane region" description="Helical" evidence="1">
    <location>
        <begin position="330"/>
        <end position="348"/>
    </location>
</feature>
<accession>A0A414LC44</accession>
<feature type="transmembrane region" description="Helical" evidence="1">
    <location>
        <begin position="378"/>
        <end position="395"/>
    </location>
</feature>
<evidence type="ECO:0000256" key="1">
    <source>
        <dbReference type="SAM" id="Phobius"/>
    </source>
</evidence>
<feature type="transmembrane region" description="Helical" evidence="1">
    <location>
        <begin position="102"/>
        <end position="120"/>
    </location>
</feature>
<proteinExistence type="predicted"/>
<keyword evidence="1" id="KW-1133">Transmembrane helix</keyword>
<protein>
    <submittedName>
        <fullName evidence="2">Uncharacterized protein</fullName>
    </submittedName>
</protein>
<dbReference type="EMBL" id="QSKV01000006">
    <property type="protein sequence ID" value="RHE92128.1"/>
    <property type="molecule type" value="Genomic_DNA"/>
</dbReference>
<comment type="caution">
    <text evidence="2">The sequence shown here is derived from an EMBL/GenBank/DDBJ whole genome shotgun (WGS) entry which is preliminary data.</text>
</comment>
<evidence type="ECO:0000313" key="2">
    <source>
        <dbReference type="EMBL" id="RHE92128.1"/>
    </source>
</evidence>
<keyword evidence="1" id="KW-0812">Transmembrane</keyword>
<feature type="transmembrane region" description="Helical" evidence="1">
    <location>
        <begin position="141"/>
        <end position="163"/>
    </location>
</feature>
<feature type="transmembrane region" description="Helical" evidence="1">
    <location>
        <begin position="354"/>
        <end position="371"/>
    </location>
</feature>
<feature type="transmembrane region" description="Helical" evidence="1">
    <location>
        <begin position="301"/>
        <end position="323"/>
    </location>
</feature>
<dbReference type="AlphaFoldDB" id="A0A414LC44"/>
<gene>
    <name evidence="2" type="ORF">DW712_11240</name>
</gene>
<dbReference type="Proteomes" id="UP000285650">
    <property type="component" value="Unassembled WGS sequence"/>
</dbReference>
<dbReference type="RefSeq" id="WP_118222097.1">
    <property type="nucleotide sequence ID" value="NZ_JADNIJ010000004.1"/>
</dbReference>
<name>A0A414LC44_9BACE</name>
<sequence>MTSKCNISKICKQAFWLRVSLLLLIYLLQDQLGIYFMPSNVFHDDDKYIIGAKAYADSANSLFDWQAFISSMATVGHYAEINDENGWFVFTSIFMYIFHSEWILRLFNIGFAVVSINLLYKLALRVFDMKVALTSAKMLAFLPYPVLFCCFPFKDQFVMMLLLSSLLIIHKLANENTLLVKRIFLLILLITVIHFTRQGLDVLILLLAVIYYFSRNIVKAKKSCVIWIIIIVCIGAIYCGNSLYEDVLYKLNSYLGSRDYSESRILSLISIDSVYDIWKFPMSYAFSLLLPFDLNQPWNTWYGLISSLNIIMLPFAISNVLYLFKKKDDISFYFGLLAFYLAVIVMSATIFRHYYCLLPISILFFAKYWTYTNRRSKQFVMIISFMFASLAIVIYL</sequence>
<keyword evidence="1" id="KW-0472">Membrane</keyword>
<feature type="transmembrane region" description="Helical" evidence="1">
    <location>
        <begin position="225"/>
        <end position="244"/>
    </location>
</feature>
<evidence type="ECO:0000313" key="3">
    <source>
        <dbReference type="Proteomes" id="UP000285650"/>
    </source>
</evidence>
<feature type="transmembrane region" description="Helical" evidence="1">
    <location>
        <begin position="183"/>
        <end position="213"/>
    </location>
</feature>